<dbReference type="InterPro" id="IPR051450">
    <property type="entry name" value="Gfo/Idh/MocA_Oxidoreductases"/>
</dbReference>
<dbReference type="Gene3D" id="3.30.360.10">
    <property type="entry name" value="Dihydrodipicolinate Reductase, domain 2"/>
    <property type="match status" value="1"/>
</dbReference>
<keyword evidence="4" id="KW-1185">Reference proteome</keyword>
<dbReference type="SUPFAM" id="SSF51735">
    <property type="entry name" value="NAD(P)-binding Rossmann-fold domains"/>
    <property type="match status" value="1"/>
</dbReference>
<dbReference type="PANTHER" id="PTHR43377:SF1">
    <property type="entry name" value="BILIVERDIN REDUCTASE A"/>
    <property type="match status" value="1"/>
</dbReference>
<dbReference type="OrthoDB" id="9815825at2"/>
<feature type="domain" description="Gfo/Idh/MocA-like oxidoreductase N-terminal" evidence="1">
    <location>
        <begin position="2"/>
        <end position="121"/>
    </location>
</feature>
<dbReference type="Pfam" id="PF01408">
    <property type="entry name" value="GFO_IDH_MocA"/>
    <property type="match status" value="1"/>
</dbReference>
<gene>
    <name evidence="3" type="ORF">C4B60_12445</name>
</gene>
<dbReference type="PANTHER" id="PTHR43377">
    <property type="entry name" value="BILIVERDIN REDUCTASE A"/>
    <property type="match status" value="1"/>
</dbReference>
<dbReference type="AlphaFoldDB" id="A0A2S5GBY2"/>
<evidence type="ECO:0000259" key="1">
    <source>
        <dbReference type="Pfam" id="PF01408"/>
    </source>
</evidence>
<evidence type="ECO:0000259" key="2">
    <source>
        <dbReference type="Pfam" id="PF22725"/>
    </source>
</evidence>
<feature type="domain" description="GFO/IDH/MocA-like oxidoreductase" evidence="2">
    <location>
        <begin position="129"/>
        <end position="249"/>
    </location>
</feature>
<dbReference type="InterPro" id="IPR036291">
    <property type="entry name" value="NAD(P)-bd_dom_sf"/>
</dbReference>
<dbReference type="SUPFAM" id="SSF55347">
    <property type="entry name" value="Glyceraldehyde-3-phosphate dehydrogenase-like, C-terminal domain"/>
    <property type="match status" value="1"/>
</dbReference>
<dbReference type="EMBL" id="PREZ01000004">
    <property type="protein sequence ID" value="PPA70520.1"/>
    <property type="molecule type" value="Genomic_DNA"/>
</dbReference>
<dbReference type="InterPro" id="IPR000683">
    <property type="entry name" value="Gfo/Idh/MocA-like_OxRdtase_N"/>
</dbReference>
<dbReference type="Gene3D" id="3.40.50.720">
    <property type="entry name" value="NAD(P)-binding Rossmann-like Domain"/>
    <property type="match status" value="1"/>
</dbReference>
<dbReference type="GO" id="GO:0000166">
    <property type="term" value="F:nucleotide binding"/>
    <property type="evidence" value="ECO:0007669"/>
    <property type="project" value="InterPro"/>
</dbReference>
<accession>A0A2S5GBY2</accession>
<dbReference type="RefSeq" id="WP_104058468.1">
    <property type="nucleotide sequence ID" value="NZ_PREZ01000004.1"/>
</dbReference>
<name>A0A2S5GBY2_9BACL</name>
<evidence type="ECO:0000313" key="4">
    <source>
        <dbReference type="Proteomes" id="UP000239047"/>
    </source>
</evidence>
<sequence>MLRVLVVGAGTMGGVHARAYKSLHGVELAGIVDPRVEKAEALAVNSSAKVFSGFDEAAAKLKNLDVIDICLPTHLHKEYVLKSVQLTKNIICEKPLARSLEEAREMIEVCGKKSVRLFVAHVVRFFPEYKRIRSLLDKGKIGSPAVVRTTRGGAFPKAWENWYGDPSKSGGLILDLLLHDFDFLRSCFGEVKRVFAKTLKREEASKEMIDYALVTLRFQSGVIAHLEGTWAHQNFSYGIEIAGRDGIIEYDSKKISPLSYQPRNKKSGAGGVKVPESPLASSPYREELKHFIECIISGKEPLVTVLDAYRAMEIAMAAIISTENGLPVTLGGHSEKGG</sequence>
<dbReference type="Pfam" id="PF22725">
    <property type="entry name" value="GFO_IDH_MocA_C3"/>
    <property type="match status" value="1"/>
</dbReference>
<reference evidence="3 4" key="1">
    <citation type="submission" date="2018-02" db="EMBL/GenBank/DDBJ databases">
        <title>Jeotgalibacillus proteolyticum sp. nov. a protease producing bacterium isolated from ocean sediments of Laizhou Bay.</title>
        <authorList>
            <person name="Li Y."/>
        </authorList>
    </citation>
    <scope>NUCLEOTIDE SEQUENCE [LARGE SCALE GENOMIC DNA]</scope>
    <source>
        <strain evidence="3 4">22-7</strain>
    </source>
</reference>
<dbReference type="InterPro" id="IPR055170">
    <property type="entry name" value="GFO_IDH_MocA-like_dom"/>
</dbReference>
<proteinExistence type="predicted"/>
<protein>
    <submittedName>
        <fullName evidence="3">Gfo/Idh/MocA family oxidoreductase</fullName>
    </submittedName>
</protein>
<organism evidence="3 4">
    <name type="scientific">Jeotgalibacillus proteolyticus</name>
    <dbReference type="NCBI Taxonomy" id="2082395"/>
    <lineage>
        <taxon>Bacteria</taxon>
        <taxon>Bacillati</taxon>
        <taxon>Bacillota</taxon>
        <taxon>Bacilli</taxon>
        <taxon>Bacillales</taxon>
        <taxon>Caryophanaceae</taxon>
        <taxon>Jeotgalibacillus</taxon>
    </lineage>
</organism>
<evidence type="ECO:0000313" key="3">
    <source>
        <dbReference type="EMBL" id="PPA70520.1"/>
    </source>
</evidence>
<dbReference type="Proteomes" id="UP000239047">
    <property type="component" value="Unassembled WGS sequence"/>
</dbReference>
<comment type="caution">
    <text evidence="3">The sequence shown here is derived from an EMBL/GenBank/DDBJ whole genome shotgun (WGS) entry which is preliminary data.</text>
</comment>